<feature type="domain" description="ABC-2 type transporter transmembrane" evidence="6">
    <location>
        <begin position="640"/>
        <end position="820"/>
    </location>
</feature>
<comment type="subcellular location">
    <subcellularLocation>
        <location evidence="1">Membrane</location>
        <topology evidence="1">Multi-pass membrane protein</topology>
    </subcellularLocation>
</comment>
<evidence type="ECO:0000256" key="1">
    <source>
        <dbReference type="ARBA" id="ARBA00004141"/>
    </source>
</evidence>
<feature type="transmembrane region" description="Helical" evidence="5">
    <location>
        <begin position="715"/>
        <end position="737"/>
    </location>
</feature>
<proteinExistence type="predicted"/>
<dbReference type="InterPro" id="IPR013525">
    <property type="entry name" value="ABC2_TM"/>
</dbReference>
<dbReference type="Proteomes" id="UP001342826">
    <property type="component" value="Unassembled WGS sequence"/>
</dbReference>
<dbReference type="NCBIfam" id="TIGR03061">
    <property type="entry name" value="pip_yhgE_Nterm"/>
    <property type="match status" value="1"/>
</dbReference>
<keyword evidence="8" id="KW-1185">Reference proteome</keyword>
<keyword evidence="2 5" id="KW-0812">Transmembrane</keyword>
<evidence type="ECO:0000256" key="2">
    <source>
        <dbReference type="ARBA" id="ARBA00022692"/>
    </source>
</evidence>
<dbReference type="Gene3D" id="3.40.1710.10">
    <property type="entry name" value="abc type-2 transporter like domain"/>
    <property type="match status" value="1"/>
</dbReference>
<accession>A0ABU6P4L5</accession>
<feature type="transmembrane region" description="Helical" evidence="5">
    <location>
        <begin position="749"/>
        <end position="772"/>
    </location>
</feature>
<feature type="transmembrane region" description="Helical" evidence="5">
    <location>
        <begin position="682"/>
        <end position="703"/>
    </location>
</feature>
<dbReference type="Pfam" id="PF12698">
    <property type="entry name" value="ABC2_membrane_3"/>
    <property type="match status" value="2"/>
</dbReference>
<dbReference type="InterPro" id="IPR017500">
    <property type="entry name" value="Phage_infect_YhgE_N"/>
</dbReference>
<feature type="transmembrane region" description="Helical" evidence="5">
    <location>
        <begin position="21"/>
        <end position="44"/>
    </location>
</feature>
<evidence type="ECO:0000256" key="3">
    <source>
        <dbReference type="ARBA" id="ARBA00022989"/>
    </source>
</evidence>
<dbReference type="RefSeq" id="WP_328015639.1">
    <property type="nucleotide sequence ID" value="NZ_JARTFS010000013.1"/>
</dbReference>
<dbReference type="NCBIfam" id="TIGR03062">
    <property type="entry name" value="pip_yhgE_Cterm"/>
    <property type="match status" value="1"/>
</dbReference>
<gene>
    <name evidence="7" type="ORF">P9271_17425</name>
</gene>
<feature type="domain" description="ABC-2 type transporter transmembrane" evidence="6">
    <location>
        <begin position="19"/>
        <end position="167"/>
    </location>
</feature>
<dbReference type="InterPro" id="IPR017501">
    <property type="entry name" value="Phage_infect_YhgE_C"/>
</dbReference>
<organism evidence="7 8">
    <name type="scientific">Metabacillus fastidiosus</name>
    <dbReference type="NCBI Taxonomy" id="1458"/>
    <lineage>
        <taxon>Bacteria</taxon>
        <taxon>Bacillati</taxon>
        <taxon>Bacillota</taxon>
        <taxon>Bacilli</taxon>
        <taxon>Bacillales</taxon>
        <taxon>Bacillaceae</taxon>
        <taxon>Metabacillus</taxon>
    </lineage>
</organism>
<evidence type="ECO:0000313" key="7">
    <source>
        <dbReference type="EMBL" id="MED4403091.1"/>
    </source>
</evidence>
<keyword evidence="4 5" id="KW-0472">Membrane</keyword>
<dbReference type="PANTHER" id="PTHR43077">
    <property type="entry name" value="TRANSPORT PERMEASE YVFS-RELATED"/>
    <property type="match status" value="1"/>
</dbReference>
<evidence type="ECO:0000259" key="6">
    <source>
        <dbReference type="Pfam" id="PF12698"/>
    </source>
</evidence>
<evidence type="ECO:0000256" key="4">
    <source>
        <dbReference type="ARBA" id="ARBA00023136"/>
    </source>
</evidence>
<comment type="caution">
    <text evidence="7">The sequence shown here is derived from an EMBL/GenBank/DDBJ whole genome shotgun (WGS) entry which is preliminary data.</text>
</comment>
<evidence type="ECO:0000256" key="5">
    <source>
        <dbReference type="SAM" id="Phobius"/>
    </source>
</evidence>
<name>A0ABU6P4L5_9BACI</name>
<dbReference type="InterPro" id="IPR051328">
    <property type="entry name" value="T7SS_ABC-Transporter"/>
</dbReference>
<feature type="transmembrane region" description="Helical" evidence="5">
    <location>
        <begin position="649"/>
        <end position="670"/>
    </location>
</feature>
<protein>
    <submittedName>
        <fullName evidence="7">YhgE/Pip domain-containing protein</fullName>
    </submittedName>
</protein>
<reference evidence="7 8" key="1">
    <citation type="submission" date="2023-03" db="EMBL/GenBank/DDBJ databases">
        <title>Bacillus Genome Sequencing.</title>
        <authorList>
            <person name="Dunlap C."/>
        </authorList>
    </citation>
    <scope>NUCLEOTIDE SEQUENCE [LARGE SCALE GENOMIC DNA]</scope>
    <source>
        <strain evidence="7 8">NRS-1717</strain>
    </source>
</reference>
<dbReference type="PANTHER" id="PTHR43077:SF10">
    <property type="entry name" value="TRANSPORT PERMEASE PROTEIN"/>
    <property type="match status" value="1"/>
</dbReference>
<feature type="transmembrane region" description="Helical" evidence="5">
    <location>
        <begin position="804"/>
        <end position="821"/>
    </location>
</feature>
<sequence>MKKILHIYQTDWRNIFKVPMALFLIIGLMFLPSLYAWVNIIGGWDPYGNTSRIPIAVTNEDAGALIELRDIKKEINIGTEIVDSLEKSNKLGWEFVSKEEAEHGVAHGDYYASILIPNNFSNKVTTILSDSPEKPEIIYSVNEKINAIAPKITASGATGIVAQVSENIVKTTSEAIFTVFNKVGIELEKELPTIRKIEHRILELEKHLPELENVADKALQFEEKLPEIHKKAEKIVEVEKRLPEVEAAGDKMIILEQNLPKLKAAGDNIIAIQERLPEIQKAANRIIEIDKNFYTVEETIEKALENAEKAGKIISDAQQALPEIEKLTNEGVSDTSAIGEFLKQNEKAFQKTAPVIKQNFLLLEQMAYAEGSSRTATDIINNIISLFTALNSYSQNGVMTNDIQALNKVKAVFSGQGDKTEAAEKLNQLLSHYDSETVLNINKALNQMQIEAENTSDILNKARETLPNIKTVLSDTGQAAEYSEEQLTKLRKDFPHLSEKVHSTVQKMEGQMDQLVNGVNKAADFMQHDFPKLEPKIHKAADFVRHDLQGVEEDIHKLSTFIQTKLPEVENAVHKIANLIREDLPEFEDSLANAADKIRQFKAKEDIGQLIELLKNDIQAESDFLSHPVLLKEKNLYPIPNYGSAMSPFYSTLSLWVGALILASLLRFDVEDTDRYKSVHIYFGRLLTFITIGIFQAVIVTVGDMYILGTYVADKLLFVLFAILISIVFMTIIYTFVSVFGNIGKALAIVLLVLQLSGSGATFPIQVAPSFFQLINPFLPFTYAISLLREAVGGVLLDIAIRDILYLLIFLFLAFVLGVLLKKPLSKFVQRTAETAKKSKIIH</sequence>
<evidence type="ECO:0000313" key="8">
    <source>
        <dbReference type="Proteomes" id="UP001342826"/>
    </source>
</evidence>
<dbReference type="EMBL" id="JARTFS010000013">
    <property type="protein sequence ID" value="MED4403091.1"/>
    <property type="molecule type" value="Genomic_DNA"/>
</dbReference>
<keyword evidence="3 5" id="KW-1133">Transmembrane helix</keyword>